<dbReference type="Proteomes" id="UP000577386">
    <property type="component" value="Unassembled WGS sequence"/>
</dbReference>
<feature type="compositionally biased region" description="Basic and acidic residues" evidence="1">
    <location>
        <begin position="1"/>
        <end position="11"/>
    </location>
</feature>
<evidence type="ECO:0008006" key="5">
    <source>
        <dbReference type="Google" id="ProtNLM"/>
    </source>
</evidence>
<keyword evidence="2" id="KW-0472">Membrane</keyword>
<feature type="transmembrane region" description="Helical" evidence="2">
    <location>
        <begin position="103"/>
        <end position="124"/>
    </location>
</feature>
<dbReference type="EMBL" id="JACJIJ010000002">
    <property type="protein sequence ID" value="MBA9055283.1"/>
    <property type="molecule type" value="Genomic_DNA"/>
</dbReference>
<dbReference type="AlphaFoldDB" id="A0A7W3NRC5"/>
<gene>
    <name evidence="3" type="ORF">HDA42_004461</name>
</gene>
<keyword evidence="4" id="KW-1185">Reference proteome</keyword>
<sequence length="282" mass="30946">MPSRRLPEQPPHRGRKTYSYESPSRCGRPTLKGTPCRRPSVMGEGCHFHATDEERAAHAQETAKKREQKEREGAGVWEKEQDALHASELRREARKRDQRRMNLWAGSGCSVLALAALSGLIPWISSNAQNYNREQACRPHVDQAYNLSDKARAISVPLVNPSDPAVAELQLGTVTTDQELDAIVSNPATASTSDEVANAYADRWAAANRAADEVLNHKECFDQNERARAAHIRNAPKSVSSVTMPVPAHCADGWASQSIGRQGACSYHGGVVPGTFWAVLNF</sequence>
<evidence type="ECO:0000256" key="1">
    <source>
        <dbReference type="SAM" id="MobiDB-lite"/>
    </source>
</evidence>
<comment type="caution">
    <text evidence="3">The sequence shown here is derived from an EMBL/GenBank/DDBJ whole genome shotgun (WGS) entry which is preliminary data.</text>
</comment>
<evidence type="ECO:0000256" key="2">
    <source>
        <dbReference type="SAM" id="Phobius"/>
    </source>
</evidence>
<evidence type="ECO:0000313" key="4">
    <source>
        <dbReference type="Proteomes" id="UP000577386"/>
    </source>
</evidence>
<protein>
    <recommendedName>
        <fullName evidence="5">DUF3761 domain-containing protein</fullName>
    </recommendedName>
</protein>
<evidence type="ECO:0000313" key="3">
    <source>
        <dbReference type="EMBL" id="MBA9055283.1"/>
    </source>
</evidence>
<name>A0A7W3NRC5_STRMR</name>
<organism evidence="3 4">
    <name type="scientific">Streptomyces murinus</name>
    <dbReference type="NCBI Taxonomy" id="33900"/>
    <lineage>
        <taxon>Bacteria</taxon>
        <taxon>Bacillati</taxon>
        <taxon>Actinomycetota</taxon>
        <taxon>Actinomycetes</taxon>
        <taxon>Kitasatosporales</taxon>
        <taxon>Streptomycetaceae</taxon>
        <taxon>Streptomyces</taxon>
    </lineage>
</organism>
<keyword evidence="2" id="KW-1133">Transmembrane helix</keyword>
<reference evidence="3 4" key="1">
    <citation type="submission" date="2020-08" db="EMBL/GenBank/DDBJ databases">
        <title>Sequencing the genomes of 1000 actinobacteria strains.</title>
        <authorList>
            <person name="Klenk H.-P."/>
        </authorList>
    </citation>
    <scope>NUCLEOTIDE SEQUENCE [LARGE SCALE GENOMIC DNA]</scope>
    <source>
        <strain evidence="3 4">DSM 41827</strain>
    </source>
</reference>
<feature type="region of interest" description="Disordered" evidence="1">
    <location>
        <begin position="1"/>
        <end position="80"/>
    </location>
</feature>
<feature type="compositionally biased region" description="Basic and acidic residues" evidence="1">
    <location>
        <begin position="46"/>
        <end position="80"/>
    </location>
</feature>
<keyword evidence="2" id="KW-0812">Transmembrane</keyword>
<accession>A0A7W3NRC5</accession>
<proteinExistence type="predicted"/>